<organism evidence="1">
    <name type="scientific">Salinicola endophyticus</name>
    <dbReference type="NCBI Taxonomy" id="1949083"/>
    <lineage>
        <taxon>Bacteria</taxon>
        <taxon>Pseudomonadati</taxon>
        <taxon>Pseudomonadota</taxon>
        <taxon>Gammaproteobacteria</taxon>
        <taxon>Oceanospirillales</taxon>
        <taxon>Halomonadaceae</taxon>
        <taxon>Salinicola</taxon>
    </lineage>
</organism>
<dbReference type="GO" id="GO:0047661">
    <property type="term" value="F:amino-acid racemase activity"/>
    <property type="evidence" value="ECO:0007669"/>
    <property type="project" value="InterPro"/>
</dbReference>
<sequence>MPEAVSQMPCEGGEFRLGVMMLATRFPRPLGDIGNPASFTYPVRHMTVAAASVPAVVSAQIAEPVVSAFVGVGQRLIAAGVDCLATSCGFVCAIHDRLQAQLPVPLVSSALNLVPWLHARHAAQGPIGILTFDADTLSRAHFGRFWREGCVIHGLQHSAHFYPTIRFDRPQWNTDQVACEVLEAALSLQRRQPDMAALLLECTNLSPYRQRLAAALGLPVYDIHDAIAMTRRGGAA</sequence>
<dbReference type="EMBL" id="CP159578">
    <property type="protein sequence ID" value="XCJ80745.1"/>
    <property type="molecule type" value="Genomic_DNA"/>
</dbReference>
<evidence type="ECO:0000313" key="1">
    <source>
        <dbReference type="EMBL" id="XCJ80745.1"/>
    </source>
</evidence>
<dbReference type="InterPro" id="IPR015942">
    <property type="entry name" value="Asp/Glu/hydantoin_racemase"/>
</dbReference>
<name>A0AB74UFR3_9GAMM</name>
<dbReference type="AlphaFoldDB" id="A0AB74UFR3"/>
<dbReference type="InterPro" id="IPR001920">
    <property type="entry name" value="Asp/Glu_race"/>
</dbReference>
<gene>
    <name evidence="1" type="ORF">ABV408_06070</name>
</gene>
<proteinExistence type="predicted"/>
<dbReference type="Pfam" id="PF01177">
    <property type="entry name" value="Asp_Glu_race"/>
    <property type="match status" value="1"/>
</dbReference>
<dbReference type="Gene3D" id="3.40.50.1860">
    <property type="match status" value="2"/>
</dbReference>
<protein>
    <submittedName>
        <fullName evidence="1">Aspartate/glutamate racemase family protein</fullName>
    </submittedName>
</protein>
<reference evidence="1" key="1">
    <citation type="submission" date="2024-06" db="EMBL/GenBank/DDBJ databases">
        <title>Complete genome of Salinicola endophyticus HNIBRBA4755.</title>
        <authorList>
            <person name="Shin S.Y."/>
            <person name="Kang H."/>
            <person name="Song J."/>
        </authorList>
    </citation>
    <scope>NUCLEOTIDE SEQUENCE</scope>
    <source>
        <strain evidence="1">HNIBRBA4755</strain>
    </source>
</reference>
<accession>A0AB74UFR3</accession>
<dbReference type="RefSeq" id="WP_353981556.1">
    <property type="nucleotide sequence ID" value="NZ_CP159578.1"/>
</dbReference>